<dbReference type="Pfam" id="PF04802">
    <property type="entry name" value="PP4R3"/>
    <property type="match status" value="1"/>
</dbReference>
<evidence type="ECO:0000256" key="2">
    <source>
        <dbReference type="ARBA" id="ARBA00023242"/>
    </source>
</evidence>
<sequence length="883" mass="100092">MALAIKLPQDRKRVKVYELRDNDWFDRGTGFCTGAIVEDMPRIYVESEDEKGRCLLNTTIGKEEGYQKQQDTLIVWTETNGTDMALSFQEADGCAAIWEYVSSVRDHLIALAGDDALSDEAIEAYHQPIMLPPPTLGNLPEIEAAVRAASLSQGGRDALGKFVLSENYIDKLIPLVSDAEDMESLPDLHRLCNIMKSLILLNDNIIIEHVVTDGIIIGVVGALEYDPDFPTHKANHRQYLQDQSRYREVVPMKDPVIQKKIRQTWRLQYLKDVVLARILDDPTFSVLNSLIFFNQVDIINHIQTNAQFLKELFAIFDPRNTDQRRKDDAVCFIHQCASIAKNLQAPARATLFSQFIGHGLFPVITFAVKHPKPPMRTTGIDILVALLDHDPIMMRGYMLKAINEKKTPLTDTLIDLLHTEQDLGVKNQLADAIKVLLDPQIAIHDPMNRAGNDLSGKARSAHLPDAFVQIHFDESAKRLFTPLKQLEGRANVTDLTFQEVTLYAHLVDILTFFVRQHLFRSRNFIHSDNLTPRVAQLLTVPQKHLKLTALKFFRTLVSLQDTFYLAQLTHNNTFGLILDIVYETMPRDNLLNSACLELFEFIKRDNIKPIITHVVEKYREKLKAITYVDIFEKLIQRYDELQGYGLEADATLFSQEEIPPSQRGVLNGQRWQGVREMDAAEEEYFNTSDEEEEWPSDTRQEGLAIVNQTPSHVRLVDYPDDDDDDVMDAKSETTIPDKQQIELPERGVADANTSPTTPTTSQHPPERLSEKRRRNEEDEDELGRLAQNGPKRRSSSASSTASMYFRRRQNSVDRNLKNSVNNEVSTPTTNAAPKKIAINLSSALKSHVTVEAEAIQLSEFDEQASNGEEHKETNEGETATQSS</sequence>
<dbReference type="Gene3D" id="2.30.29.30">
    <property type="entry name" value="Pleckstrin-homology domain (PH domain)/Phosphotyrosine-binding domain (PTB)"/>
    <property type="match status" value="1"/>
</dbReference>
<dbReference type="EMBL" id="DF933811">
    <property type="protein sequence ID" value="GAM35005.1"/>
    <property type="molecule type" value="Genomic_DNA"/>
</dbReference>
<evidence type="ECO:0000259" key="5">
    <source>
        <dbReference type="Pfam" id="PF22972"/>
    </source>
</evidence>
<dbReference type="Pfam" id="PF22972">
    <property type="entry name" value="EVH1_PP4R3"/>
    <property type="match status" value="1"/>
</dbReference>
<dbReference type="InterPro" id="IPR016024">
    <property type="entry name" value="ARM-type_fold"/>
</dbReference>
<dbReference type="PANTHER" id="PTHR23318">
    <property type="entry name" value="ATP SYNTHASE GAMMA-RELATED"/>
    <property type="match status" value="1"/>
</dbReference>
<evidence type="ECO:0000256" key="1">
    <source>
        <dbReference type="ARBA" id="ARBA00004123"/>
    </source>
</evidence>
<feature type="compositionally biased region" description="Polar residues" evidence="3">
    <location>
        <begin position="817"/>
        <end position="831"/>
    </location>
</feature>
<evidence type="ECO:0000313" key="7">
    <source>
        <dbReference type="Proteomes" id="UP000053095"/>
    </source>
</evidence>
<feature type="domain" description="PP4R3 EVH1-like" evidence="5">
    <location>
        <begin position="11"/>
        <end position="109"/>
    </location>
</feature>
<feature type="compositionally biased region" description="Basic and acidic residues" evidence="3">
    <location>
        <begin position="764"/>
        <end position="776"/>
    </location>
</feature>
<dbReference type="GO" id="GO:0030289">
    <property type="term" value="C:protein phosphatase 4 complex"/>
    <property type="evidence" value="ECO:0007669"/>
    <property type="project" value="TreeGrafter"/>
</dbReference>
<organism evidence="6 7">
    <name type="scientific">Talaromyces pinophilus</name>
    <name type="common">Penicillium pinophilum</name>
    <dbReference type="NCBI Taxonomy" id="128442"/>
    <lineage>
        <taxon>Eukaryota</taxon>
        <taxon>Fungi</taxon>
        <taxon>Dikarya</taxon>
        <taxon>Ascomycota</taxon>
        <taxon>Pezizomycotina</taxon>
        <taxon>Eurotiomycetes</taxon>
        <taxon>Eurotiomycetidae</taxon>
        <taxon>Eurotiales</taxon>
        <taxon>Trichocomaceae</taxon>
        <taxon>Talaromyces</taxon>
        <taxon>Talaromyces sect. Talaromyces</taxon>
    </lineage>
</organism>
<feature type="compositionally biased region" description="Basic and acidic residues" evidence="3">
    <location>
        <begin position="739"/>
        <end position="748"/>
    </location>
</feature>
<name>A0A6V8H4C3_TALPI</name>
<feature type="domain" description="Serine/threonine-protein phosphatase 4 regulatory subunit 3-like central" evidence="4">
    <location>
        <begin position="141"/>
        <end position="640"/>
    </location>
</feature>
<dbReference type="GO" id="GO:0006974">
    <property type="term" value="P:DNA damage response"/>
    <property type="evidence" value="ECO:0007669"/>
    <property type="project" value="TreeGrafter"/>
</dbReference>
<dbReference type="SUPFAM" id="SSF48371">
    <property type="entry name" value="ARM repeat"/>
    <property type="match status" value="1"/>
</dbReference>
<accession>A0A6V8H4C3</accession>
<protein>
    <submittedName>
        <fullName evidence="6">DNA damage response protein</fullName>
    </submittedName>
</protein>
<keyword evidence="2" id="KW-0539">Nucleus</keyword>
<dbReference type="InterPro" id="IPR006887">
    <property type="entry name" value="P4R3-like_central_dom"/>
</dbReference>
<evidence type="ECO:0000313" key="6">
    <source>
        <dbReference type="EMBL" id="GAM35005.1"/>
    </source>
</evidence>
<reference evidence="7" key="1">
    <citation type="journal article" date="2015" name="Genome Announc.">
        <title>Draft genome sequence of Talaromyces cellulolyticus strain Y-94, a source of lignocellulosic biomass-degrading enzymes.</title>
        <authorList>
            <person name="Fujii T."/>
            <person name="Koike H."/>
            <person name="Sawayama S."/>
            <person name="Yano S."/>
            <person name="Inoue H."/>
        </authorList>
    </citation>
    <scope>NUCLEOTIDE SEQUENCE [LARGE SCALE GENOMIC DNA]</scope>
    <source>
        <strain evidence="7">Y-94</strain>
    </source>
</reference>
<comment type="caution">
    <text evidence="6">The sequence shown here is derived from an EMBL/GenBank/DDBJ whole genome shotgun (WGS) entry which is preliminary data.</text>
</comment>
<proteinExistence type="predicted"/>
<dbReference type="SUPFAM" id="SSF50729">
    <property type="entry name" value="PH domain-like"/>
    <property type="match status" value="1"/>
</dbReference>
<feature type="region of interest" description="Disordered" evidence="3">
    <location>
        <begin position="857"/>
        <end position="883"/>
    </location>
</feature>
<keyword evidence="7" id="KW-1185">Reference proteome</keyword>
<dbReference type="InterPro" id="IPR055236">
    <property type="entry name" value="EVH1_PP4R3"/>
</dbReference>
<dbReference type="Proteomes" id="UP000053095">
    <property type="component" value="Unassembled WGS sequence"/>
</dbReference>
<comment type="subcellular location">
    <subcellularLocation>
        <location evidence="1">Nucleus</location>
    </subcellularLocation>
</comment>
<dbReference type="AlphaFoldDB" id="A0A6V8H4C3"/>
<dbReference type="GO" id="GO:0072542">
    <property type="term" value="F:protein phosphatase activator activity"/>
    <property type="evidence" value="ECO:0007669"/>
    <property type="project" value="TreeGrafter"/>
</dbReference>
<dbReference type="GO" id="GO:0005654">
    <property type="term" value="C:nucleoplasm"/>
    <property type="evidence" value="ECO:0007669"/>
    <property type="project" value="TreeGrafter"/>
</dbReference>
<evidence type="ECO:0000259" key="4">
    <source>
        <dbReference type="Pfam" id="PF04802"/>
    </source>
</evidence>
<gene>
    <name evidence="6" type="ORF">TCE0_015f02963</name>
</gene>
<evidence type="ECO:0000256" key="3">
    <source>
        <dbReference type="SAM" id="MobiDB-lite"/>
    </source>
</evidence>
<dbReference type="InterPro" id="IPR011993">
    <property type="entry name" value="PH-like_dom_sf"/>
</dbReference>
<dbReference type="PANTHER" id="PTHR23318:SF0">
    <property type="entry name" value="SERINE_THREONINE-PROTEIN PHOSPHATASE 4 REGULATORY SUBUNIT 3"/>
    <property type="match status" value="1"/>
</dbReference>
<feature type="region of interest" description="Disordered" evidence="3">
    <location>
        <begin position="710"/>
        <end position="833"/>
    </location>
</feature>
<dbReference type="InterPro" id="IPR051137">
    <property type="entry name" value="PP4R3-like"/>
</dbReference>